<dbReference type="PANTHER" id="PTHR31851">
    <property type="entry name" value="FE(2+)/MN(2+) TRANSPORTER PCL1"/>
    <property type="match status" value="1"/>
</dbReference>
<evidence type="ECO:0000313" key="6">
    <source>
        <dbReference type="EMBL" id="OGY74147.1"/>
    </source>
</evidence>
<feature type="transmembrane region" description="Helical" evidence="5">
    <location>
        <begin position="154"/>
        <end position="174"/>
    </location>
</feature>
<evidence type="ECO:0000256" key="5">
    <source>
        <dbReference type="SAM" id="Phobius"/>
    </source>
</evidence>
<feature type="transmembrane region" description="Helical" evidence="5">
    <location>
        <begin position="51"/>
        <end position="72"/>
    </location>
</feature>
<feature type="transmembrane region" description="Helical" evidence="5">
    <location>
        <begin position="180"/>
        <end position="204"/>
    </location>
</feature>
<evidence type="ECO:0008006" key="8">
    <source>
        <dbReference type="Google" id="ProtNLM"/>
    </source>
</evidence>
<dbReference type="GO" id="GO:0005384">
    <property type="term" value="F:manganese ion transmembrane transporter activity"/>
    <property type="evidence" value="ECO:0007669"/>
    <property type="project" value="InterPro"/>
</dbReference>
<dbReference type="AlphaFoldDB" id="A0A1G2ADP5"/>
<comment type="subcellular location">
    <subcellularLocation>
        <location evidence="1">Endomembrane system</location>
        <topology evidence="1">Multi-pass membrane protein</topology>
    </subcellularLocation>
</comment>
<keyword evidence="2 5" id="KW-0812">Transmembrane</keyword>
<dbReference type="GO" id="GO:0030026">
    <property type="term" value="P:intracellular manganese ion homeostasis"/>
    <property type="evidence" value="ECO:0007669"/>
    <property type="project" value="InterPro"/>
</dbReference>
<feature type="transmembrane region" description="Helical" evidence="5">
    <location>
        <begin position="21"/>
        <end position="45"/>
    </location>
</feature>
<keyword evidence="3 5" id="KW-1133">Transmembrane helix</keyword>
<evidence type="ECO:0000256" key="1">
    <source>
        <dbReference type="ARBA" id="ARBA00004127"/>
    </source>
</evidence>
<gene>
    <name evidence="6" type="ORF">A3H61_04400</name>
</gene>
<evidence type="ECO:0000256" key="2">
    <source>
        <dbReference type="ARBA" id="ARBA00022692"/>
    </source>
</evidence>
<feature type="transmembrane region" description="Helical" evidence="5">
    <location>
        <begin position="216"/>
        <end position="234"/>
    </location>
</feature>
<accession>A0A1G2ADP5</accession>
<comment type="caution">
    <text evidence="6">The sequence shown here is derived from an EMBL/GenBank/DDBJ whole genome shotgun (WGS) entry which is preliminary data.</text>
</comment>
<protein>
    <recommendedName>
        <fullName evidence="8">GMP synthase</fullName>
    </recommendedName>
</protein>
<dbReference type="EMBL" id="MHJU01000003">
    <property type="protein sequence ID" value="OGY74147.1"/>
    <property type="molecule type" value="Genomic_DNA"/>
</dbReference>
<evidence type="ECO:0000313" key="7">
    <source>
        <dbReference type="Proteomes" id="UP000178315"/>
    </source>
</evidence>
<evidence type="ECO:0000256" key="3">
    <source>
        <dbReference type="ARBA" id="ARBA00022989"/>
    </source>
</evidence>
<sequence>MHKRGLSEKLHQSFGGRYIKDIVYGANDGIITTFAVVSGVVGAALSIKTVLILGFANLIADGISMGASNYLGSKSKEHYYRREKEMERWEVENLPEEEREEIRRIYAKKGFAGEDLDRAVAIITSDKNRWVDVMMKEELGLIQEPFGQAWKSGAATFIAFVVAGFMPLVSYLFIGRLQGISPFALSIIITGLSLFTVGAARSFVTKHAWWRAGAEMFLVGMFASAAAYVVGAILKGVL</sequence>
<organism evidence="6 7">
    <name type="scientific">Candidatus Jacksonbacteria bacterium RIFCSPLOWO2_02_FULL_44_20</name>
    <dbReference type="NCBI Taxonomy" id="1798460"/>
    <lineage>
        <taxon>Bacteria</taxon>
        <taxon>Candidatus Jacksoniibacteriota</taxon>
    </lineage>
</organism>
<dbReference type="Pfam" id="PF01988">
    <property type="entry name" value="VIT1"/>
    <property type="match status" value="1"/>
</dbReference>
<dbReference type="Proteomes" id="UP000178315">
    <property type="component" value="Unassembled WGS sequence"/>
</dbReference>
<evidence type="ECO:0000256" key="4">
    <source>
        <dbReference type="ARBA" id="ARBA00023136"/>
    </source>
</evidence>
<dbReference type="GO" id="GO:0012505">
    <property type="term" value="C:endomembrane system"/>
    <property type="evidence" value="ECO:0007669"/>
    <property type="project" value="UniProtKB-SubCell"/>
</dbReference>
<dbReference type="InterPro" id="IPR008217">
    <property type="entry name" value="Ccc1_fam"/>
</dbReference>
<reference evidence="6 7" key="1">
    <citation type="journal article" date="2016" name="Nat. Commun.">
        <title>Thousands of microbial genomes shed light on interconnected biogeochemical processes in an aquifer system.</title>
        <authorList>
            <person name="Anantharaman K."/>
            <person name="Brown C.T."/>
            <person name="Hug L.A."/>
            <person name="Sharon I."/>
            <person name="Castelle C.J."/>
            <person name="Probst A.J."/>
            <person name="Thomas B.C."/>
            <person name="Singh A."/>
            <person name="Wilkins M.J."/>
            <person name="Karaoz U."/>
            <person name="Brodie E.L."/>
            <person name="Williams K.H."/>
            <person name="Hubbard S.S."/>
            <person name="Banfield J.F."/>
        </authorList>
    </citation>
    <scope>NUCLEOTIDE SEQUENCE [LARGE SCALE GENOMIC DNA]</scope>
</reference>
<keyword evidence="4 5" id="KW-0472">Membrane</keyword>
<proteinExistence type="predicted"/>
<name>A0A1G2ADP5_9BACT</name>